<evidence type="ECO:0000313" key="3">
    <source>
        <dbReference type="Proteomes" id="UP000614601"/>
    </source>
</evidence>
<dbReference type="Proteomes" id="UP000614601">
    <property type="component" value="Unassembled WGS sequence"/>
</dbReference>
<evidence type="ECO:0000313" key="2">
    <source>
        <dbReference type="EMBL" id="CAD5206995.1"/>
    </source>
</evidence>
<protein>
    <submittedName>
        <fullName evidence="2">Uncharacterized protein</fullName>
    </submittedName>
</protein>
<name>A0A811JUQ3_9BILA</name>
<organism evidence="2 3">
    <name type="scientific">Bursaphelenchus okinawaensis</name>
    <dbReference type="NCBI Taxonomy" id="465554"/>
    <lineage>
        <taxon>Eukaryota</taxon>
        <taxon>Metazoa</taxon>
        <taxon>Ecdysozoa</taxon>
        <taxon>Nematoda</taxon>
        <taxon>Chromadorea</taxon>
        <taxon>Rhabditida</taxon>
        <taxon>Tylenchina</taxon>
        <taxon>Tylenchomorpha</taxon>
        <taxon>Aphelenchoidea</taxon>
        <taxon>Aphelenchoididae</taxon>
        <taxon>Bursaphelenchus</taxon>
    </lineage>
</organism>
<dbReference type="Proteomes" id="UP000783686">
    <property type="component" value="Unassembled WGS sequence"/>
</dbReference>
<accession>A0A811JUQ3</accession>
<dbReference type="EMBL" id="CAJFCW020000001">
    <property type="protein sequence ID" value="CAG9083958.1"/>
    <property type="molecule type" value="Genomic_DNA"/>
</dbReference>
<proteinExistence type="predicted"/>
<reference evidence="2" key="1">
    <citation type="submission" date="2020-09" db="EMBL/GenBank/DDBJ databases">
        <authorList>
            <person name="Kikuchi T."/>
        </authorList>
    </citation>
    <scope>NUCLEOTIDE SEQUENCE</scope>
    <source>
        <strain evidence="2">SH1</strain>
    </source>
</reference>
<feature type="region of interest" description="Disordered" evidence="1">
    <location>
        <begin position="1"/>
        <end position="50"/>
    </location>
</feature>
<feature type="compositionally biased region" description="Basic and acidic residues" evidence="1">
    <location>
        <begin position="10"/>
        <end position="31"/>
    </location>
</feature>
<sequence>MPVQSRPNKVRGETGRKVEWAAQVDRQDSGDGRGQGLCKAQSAHGPGQVGMMDTFRVRNYHESGRAEGGGEVERIVGASYALASKRETPDVKTSITGRKPR</sequence>
<keyword evidence="3" id="KW-1185">Reference proteome</keyword>
<comment type="caution">
    <text evidence="2">The sequence shown here is derived from an EMBL/GenBank/DDBJ whole genome shotgun (WGS) entry which is preliminary data.</text>
</comment>
<dbReference type="AlphaFoldDB" id="A0A811JUQ3"/>
<evidence type="ECO:0000256" key="1">
    <source>
        <dbReference type="SAM" id="MobiDB-lite"/>
    </source>
</evidence>
<dbReference type="EMBL" id="CAJFDH010000001">
    <property type="protein sequence ID" value="CAD5206995.1"/>
    <property type="molecule type" value="Genomic_DNA"/>
</dbReference>
<gene>
    <name evidence="2" type="ORF">BOKJ2_LOCUS1679</name>
</gene>